<dbReference type="InterPro" id="IPR051706">
    <property type="entry name" value="Glycosyltransferase_domain"/>
</dbReference>
<dbReference type="GO" id="GO:0051999">
    <property type="term" value="P:mannosyl-inositol phosphorylceramide biosynthetic process"/>
    <property type="evidence" value="ECO:0007669"/>
    <property type="project" value="TreeGrafter"/>
</dbReference>
<keyword evidence="4" id="KW-1185">Reference proteome</keyword>
<name>A0A1H2FLY1_9GAMM</name>
<dbReference type="InterPro" id="IPR007652">
    <property type="entry name" value="A1-4-GlycosylTfrase_dom"/>
</dbReference>
<feature type="domain" description="Alpha 1,4-glycosyltransferase" evidence="2">
    <location>
        <begin position="119"/>
        <end position="202"/>
    </location>
</feature>
<dbReference type="GO" id="GO:0000030">
    <property type="term" value="F:mannosyltransferase activity"/>
    <property type="evidence" value="ECO:0007669"/>
    <property type="project" value="TreeGrafter"/>
</dbReference>
<dbReference type="OrthoDB" id="9802987at2"/>
<evidence type="ECO:0000259" key="2">
    <source>
        <dbReference type="Pfam" id="PF04572"/>
    </source>
</evidence>
<proteinExistence type="predicted"/>
<dbReference type="InterPro" id="IPR029044">
    <property type="entry name" value="Nucleotide-diphossugar_trans"/>
</dbReference>
<dbReference type="Proteomes" id="UP000243924">
    <property type="component" value="Chromosome I"/>
</dbReference>
<sequence>MIEKRLHYCWFGGNTLPPLHRRCIESWKQTNPDFEIMRWDETNTDFDTPFLKYSFKKRQWAFISDYIRMRVVHKFGGVYLDTDMEVIKPLTPLLDSFCFLGEESNGRPNTAIFGATTKHLFTTECMKIIDHRFKTNMPYLIAPEVAIQAIMNMDDTNIKVLPSEYFYPYNPYDIERETKNLMYADITHNTYAIHHWGKSWEMSLYERIKRIAKKKLLTSRADS</sequence>
<dbReference type="AlphaFoldDB" id="A0A1H2FLY1"/>
<evidence type="ECO:0000313" key="4">
    <source>
        <dbReference type="Proteomes" id="UP000243924"/>
    </source>
</evidence>
<gene>
    <name evidence="3" type="ORF">SAMN05216210_1656</name>
</gene>
<accession>A0A1H2FLY1</accession>
<dbReference type="InterPro" id="IPR007577">
    <property type="entry name" value="GlycoTrfase_DXD_sugar-bd_CS"/>
</dbReference>
<reference evidence="4" key="1">
    <citation type="submission" date="2016-10" db="EMBL/GenBank/DDBJ databases">
        <authorList>
            <person name="Varghese N."/>
            <person name="Submissions S."/>
        </authorList>
    </citation>
    <scope>NUCLEOTIDE SEQUENCE [LARGE SCALE GENOMIC DNA]</scope>
    <source>
        <strain evidence="4">CECT 8338</strain>
    </source>
</reference>
<dbReference type="PANTHER" id="PTHR32385:SF15">
    <property type="entry name" value="INOSITOL PHOSPHOCERAMIDE MANNOSYLTRANSFERASE 1"/>
    <property type="match status" value="1"/>
</dbReference>
<dbReference type="Pfam" id="PF04488">
    <property type="entry name" value="Gly_transf_sug"/>
    <property type="match status" value="1"/>
</dbReference>
<keyword evidence="1 3" id="KW-0808">Transferase</keyword>
<organism evidence="3 4">
    <name type="scientific">Halopseudomonas salegens</name>
    <dbReference type="NCBI Taxonomy" id="1434072"/>
    <lineage>
        <taxon>Bacteria</taxon>
        <taxon>Pseudomonadati</taxon>
        <taxon>Pseudomonadota</taxon>
        <taxon>Gammaproteobacteria</taxon>
        <taxon>Pseudomonadales</taxon>
        <taxon>Pseudomonadaceae</taxon>
        <taxon>Halopseudomonas</taxon>
    </lineage>
</organism>
<dbReference type="PANTHER" id="PTHR32385">
    <property type="entry name" value="MANNOSYL PHOSPHORYLINOSITOL CERAMIDE SYNTHASE"/>
    <property type="match status" value="1"/>
</dbReference>
<protein>
    <submittedName>
        <fullName evidence="3">Alpha 1,4-glycosyltransferase conserved region</fullName>
    </submittedName>
</protein>
<dbReference type="STRING" id="1434072.SAMN05216210_1656"/>
<dbReference type="Gene3D" id="3.90.550.20">
    <property type="match status" value="1"/>
</dbReference>
<dbReference type="Pfam" id="PF04572">
    <property type="entry name" value="Gb3_synth"/>
    <property type="match status" value="1"/>
</dbReference>
<dbReference type="EMBL" id="LT629787">
    <property type="protein sequence ID" value="SDU08346.1"/>
    <property type="molecule type" value="Genomic_DNA"/>
</dbReference>
<evidence type="ECO:0000256" key="1">
    <source>
        <dbReference type="ARBA" id="ARBA00022679"/>
    </source>
</evidence>
<dbReference type="GO" id="GO:0016020">
    <property type="term" value="C:membrane"/>
    <property type="evidence" value="ECO:0007669"/>
    <property type="project" value="GOC"/>
</dbReference>
<evidence type="ECO:0000313" key="3">
    <source>
        <dbReference type="EMBL" id="SDU08346.1"/>
    </source>
</evidence>
<dbReference type="RefSeq" id="WP_092385888.1">
    <property type="nucleotide sequence ID" value="NZ_LT629787.1"/>
</dbReference>
<dbReference type="SUPFAM" id="SSF53448">
    <property type="entry name" value="Nucleotide-diphospho-sugar transferases"/>
    <property type="match status" value="1"/>
</dbReference>